<evidence type="ECO:0000259" key="7">
    <source>
        <dbReference type="Pfam" id="PF03772"/>
    </source>
</evidence>
<keyword evidence="5 6" id="KW-0472">Membrane</keyword>
<dbReference type="EMBL" id="CP072110">
    <property type="protein sequence ID" value="QTH64163.1"/>
    <property type="molecule type" value="Genomic_DNA"/>
</dbReference>
<feature type="domain" description="ComEC/Rec2-related protein" evidence="7">
    <location>
        <begin position="250"/>
        <end position="555"/>
    </location>
</feature>
<dbReference type="Proteomes" id="UP000682739">
    <property type="component" value="Chromosome"/>
</dbReference>
<feature type="transmembrane region" description="Helical" evidence="6">
    <location>
        <begin position="447"/>
        <end position="466"/>
    </location>
</feature>
<feature type="transmembrane region" description="Helical" evidence="6">
    <location>
        <begin position="269"/>
        <end position="288"/>
    </location>
</feature>
<dbReference type="GO" id="GO:0005886">
    <property type="term" value="C:plasma membrane"/>
    <property type="evidence" value="ECO:0007669"/>
    <property type="project" value="UniProtKB-SubCell"/>
</dbReference>
<proteinExistence type="predicted"/>
<dbReference type="InterPro" id="IPR052159">
    <property type="entry name" value="Competence_DNA_uptake"/>
</dbReference>
<dbReference type="NCBIfam" id="TIGR00361">
    <property type="entry name" value="ComEC_Rec2"/>
    <property type="match status" value="1"/>
</dbReference>
<dbReference type="AlphaFoldDB" id="A0A975DC55"/>
<dbReference type="NCBIfam" id="TIGR00360">
    <property type="entry name" value="ComEC_N-term"/>
    <property type="match status" value="1"/>
</dbReference>
<feature type="transmembrane region" description="Helical" evidence="6">
    <location>
        <begin position="478"/>
        <end position="501"/>
    </location>
</feature>
<dbReference type="PANTHER" id="PTHR30619:SF7">
    <property type="entry name" value="BETA-LACTAMASE DOMAIN PROTEIN"/>
    <property type="match status" value="1"/>
</dbReference>
<dbReference type="Pfam" id="PF03772">
    <property type="entry name" value="Competence"/>
    <property type="match status" value="1"/>
</dbReference>
<protein>
    <submittedName>
        <fullName evidence="8">DNA internalization-related competence protein ComEC/Rec2</fullName>
    </submittedName>
</protein>
<keyword evidence="2" id="KW-1003">Cell membrane</keyword>
<sequence>MNKLVGGFLIGLWGFLYSPILLTWSQLGYLCIGTFCTFFALYQARTKINRHIQGVLFLLIGVLIGVVFQNEYSRWQLVVSNINNTTEQYSQASQFQFDARVKNLSIHQKINDKSVKKTDESMQNPVKLIVEIEKINGQSVPWYAPGQLAILYWYPKQHHKTVVKPFQQGTLIHFKSAIKPAPKLANDYGFDEYKFYLQKRIKAKLSTQEITESSKATSKIPWQEDKLSTLYRRLFCESCEFKRPALLFSLLTGDKSFLTKTERQQLRDFGVGHLFAVSGLHIGILYFLGHKILSLLVRTIAGVALLICNGHKRASLGFEHLVSQVGFIGVPMITIVFLGWYVWLIGAPPSAIRAWIAVLLWLLLHVSKINLPPLAILLYVATLSVTLDPWLPLSVAWQLSFWAVAGIITFIEYRHNFVKVNLFNVPEYPESKLFDIYAKIKEGFAQLVLFQVFITIWMLPLVVIHFQVVASMSLVNNLIFTPVVSLIIMPLLVVGVLLDAVQINITESSTFHGLVAVADHLIEALWSLGTGITSEISVFTISSDWGLILFLCIGTSLLISSFITKRIRRSSKINARVSGFKVTRAFYLAVVSIVACFIWIQISKSTNSINIFDVGQGSASLITSGNNRSLIDLGPIYRGGSNATERVLKDNLVGLGVPIINQVLITHYDSDHKGDLAELYDVFPYKNPTPCADFETDEIKMQVLWPRPELRDKTSIWSDYSSERNDLSCVMKFTIKASGIRILFSGDISHRVELQLARAHQAGQINMASEIMLSPHHGSSYSSSLPYIYAIYPKLVIHDAGYANRFGFPTNSVIERYQRYGARQVSTTNYGQIRVDLGAGPNSPVKVTTSLNKWSPFWKKQNPFSFHQQIR</sequence>
<evidence type="ECO:0000256" key="3">
    <source>
        <dbReference type="ARBA" id="ARBA00022692"/>
    </source>
</evidence>
<evidence type="ECO:0000256" key="5">
    <source>
        <dbReference type="ARBA" id="ARBA00023136"/>
    </source>
</evidence>
<feature type="transmembrane region" description="Helical" evidence="6">
    <location>
        <begin position="585"/>
        <end position="602"/>
    </location>
</feature>
<evidence type="ECO:0000313" key="8">
    <source>
        <dbReference type="EMBL" id="QTH64163.1"/>
    </source>
</evidence>
<evidence type="ECO:0000256" key="1">
    <source>
        <dbReference type="ARBA" id="ARBA00004651"/>
    </source>
</evidence>
<dbReference type="Gene3D" id="3.60.15.10">
    <property type="entry name" value="Ribonuclease Z/Hydroxyacylglutathione hydrolase-like"/>
    <property type="match status" value="2"/>
</dbReference>
<dbReference type="SUPFAM" id="SSF56281">
    <property type="entry name" value="Metallo-hydrolase/oxidoreductase"/>
    <property type="match status" value="1"/>
</dbReference>
<feature type="transmembrane region" description="Helical" evidence="6">
    <location>
        <begin position="545"/>
        <end position="564"/>
    </location>
</feature>
<evidence type="ECO:0000313" key="9">
    <source>
        <dbReference type="Proteomes" id="UP000682739"/>
    </source>
</evidence>
<evidence type="ECO:0000256" key="2">
    <source>
        <dbReference type="ARBA" id="ARBA00022475"/>
    </source>
</evidence>
<name>A0A975DC55_9GAMM</name>
<dbReference type="InterPro" id="IPR004477">
    <property type="entry name" value="ComEC_N"/>
</dbReference>
<dbReference type="InterPro" id="IPR036866">
    <property type="entry name" value="RibonucZ/Hydroxyglut_hydro"/>
</dbReference>
<keyword evidence="3 6" id="KW-0812">Transmembrane</keyword>
<evidence type="ECO:0000256" key="6">
    <source>
        <dbReference type="SAM" id="Phobius"/>
    </source>
</evidence>
<feature type="transmembrane region" description="Helical" evidence="6">
    <location>
        <begin position="324"/>
        <end position="343"/>
    </location>
</feature>
<comment type="subcellular location">
    <subcellularLocation>
        <location evidence="1">Cell membrane</location>
        <topology evidence="1">Multi-pass membrane protein</topology>
    </subcellularLocation>
</comment>
<dbReference type="PANTHER" id="PTHR30619">
    <property type="entry name" value="DNA INTERNALIZATION/COMPETENCE PROTEIN COMEC/REC2"/>
    <property type="match status" value="1"/>
</dbReference>
<keyword evidence="9" id="KW-1185">Reference proteome</keyword>
<gene>
    <name evidence="8" type="ORF">J1N51_01355</name>
</gene>
<dbReference type="KEGG" id="psym:J1N51_01355"/>
<keyword evidence="4 6" id="KW-1133">Transmembrane helix</keyword>
<feature type="transmembrane region" description="Helical" evidence="6">
    <location>
        <begin position="20"/>
        <end position="42"/>
    </location>
</feature>
<reference evidence="8" key="1">
    <citation type="submission" date="2021-03" db="EMBL/GenBank/DDBJ databases">
        <title>Description of Psychrosphaera ytuae sp. nov. isolated from deep sea sediment of South China Sea.</title>
        <authorList>
            <person name="Zhang J."/>
            <person name="Xu X.-D."/>
        </authorList>
    </citation>
    <scope>NUCLEOTIDE SEQUENCE</scope>
    <source>
        <strain evidence="8">MTZ26</strain>
    </source>
</reference>
<organism evidence="8 9">
    <name type="scientific">Psychrosphaera ytuae</name>
    <dbReference type="NCBI Taxonomy" id="2820710"/>
    <lineage>
        <taxon>Bacteria</taxon>
        <taxon>Pseudomonadati</taxon>
        <taxon>Pseudomonadota</taxon>
        <taxon>Gammaproteobacteria</taxon>
        <taxon>Alteromonadales</taxon>
        <taxon>Pseudoalteromonadaceae</taxon>
        <taxon>Psychrosphaera</taxon>
    </lineage>
</organism>
<accession>A0A975DC55</accession>
<dbReference type="RefSeq" id="WP_208832218.1">
    <property type="nucleotide sequence ID" value="NZ_CP072110.1"/>
</dbReference>
<dbReference type="InterPro" id="IPR004797">
    <property type="entry name" value="Competence_ComEC/Rec2"/>
</dbReference>
<feature type="transmembrane region" description="Helical" evidence="6">
    <location>
        <begin position="355"/>
        <end position="378"/>
    </location>
</feature>
<dbReference type="GO" id="GO:0030420">
    <property type="term" value="P:establishment of competence for transformation"/>
    <property type="evidence" value="ECO:0007669"/>
    <property type="project" value="InterPro"/>
</dbReference>
<evidence type="ECO:0000256" key="4">
    <source>
        <dbReference type="ARBA" id="ARBA00022989"/>
    </source>
</evidence>
<feature type="transmembrane region" description="Helical" evidence="6">
    <location>
        <begin position="513"/>
        <end position="533"/>
    </location>
</feature>
<feature type="transmembrane region" description="Helical" evidence="6">
    <location>
        <begin position="390"/>
        <end position="411"/>
    </location>
</feature>